<keyword evidence="6 7" id="KW-0472">Membrane</keyword>
<feature type="transmembrane region" description="Helical" evidence="7">
    <location>
        <begin position="100"/>
        <end position="129"/>
    </location>
</feature>
<accession>A0A6B3BQ64</accession>
<protein>
    <submittedName>
        <fullName evidence="8">MFS transporter</fullName>
    </submittedName>
</protein>
<dbReference type="Pfam" id="PF07690">
    <property type="entry name" value="MFS_1"/>
    <property type="match status" value="1"/>
</dbReference>
<feature type="transmembrane region" description="Helical" evidence="7">
    <location>
        <begin position="268"/>
        <end position="286"/>
    </location>
</feature>
<dbReference type="RefSeq" id="WP_164313943.1">
    <property type="nucleotide sequence ID" value="NZ_JAAGLU010000008.1"/>
</dbReference>
<feature type="transmembrane region" description="Helical" evidence="7">
    <location>
        <begin position="161"/>
        <end position="179"/>
    </location>
</feature>
<evidence type="ECO:0000256" key="1">
    <source>
        <dbReference type="ARBA" id="ARBA00004651"/>
    </source>
</evidence>
<evidence type="ECO:0000256" key="6">
    <source>
        <dbReference type="ARBA" id="ARBA00023136"/>
    </source>
</evidence>
<evidence type="ECO:0000256" key="7">
    <source>
        <dbReference type="SAM" id="Phobius"/>
    </source>
</evidence>
<dbReference type="EMBL" id="JAAGLU010000008">
    <property type="protein sequence ID" value="NEC86501.1"/>
    <property type="molecule type" value="Genomic_DNA"/>
</dbReference>
<evidence type="ECO:0000256" key="5">
    <source>
        <dbReference type="ARBA" id="ARBA00022989"/>
    </source>
</evidence>
<sequence length="429" mass="44077">MASKENTAGSRIPGAVRSWAAQLVPAPGPARRLAVLTVVQSTGFGLFLSSSAIFFRRTIGLSAQQVGLGLSVAGLAGMLCTVPIGRLADRYGARLPLLGAYVALAVLFTGYCGVTGFTGFVVVAALISVCETASNPLRMTLTHEVFPPDERVRVSAQMRSLFNLGFMLGAAVAAGALAVDGRAAFYAVILLTAAAHTCCALITWRLPGRAGTPATTTLEAKPKSGLRDVRFVSLALLCGILELYQPILTVALPLWIIGRTQAPGSVNAGLLVLDTVLVIAFQVAASRGAETAPGAARMLRRSGLLLAGCCLVFALTQDASALVAVPLLVLGTVVLVLGELSQSAGSWGLSLHLPPPGKQGEYQGVFALGRGLQQTAGPFLVTALAVGQGRVGWAVLAVLLLLAGLACPPLTRAAEAALATAPARTEPAR</sequence>
<proteinExistence type="predicted"/>
<name>A0A6B3BQ64_9ACTN</name>
<comment type="caution">
    <text evidence="8">The sequence shown here is derived from an EMBL/GenBank/DDBJ whole genome shotgun (WGS) entry which is preliminary data.</text>
</comment>
<keyword evidence="5 7" id="KW-1133">Transmembrane helix</keyword>
<feature type="transmembrane region" description="Helical" evidence="7">
    <location>
        <begin position="185"/>
        <end position="204"/>
    </location>
</feature>
<feature type="transmembrane region" description="Helical" evidence="7">
    <location>
        <begin position="231"/>
        <end position="256"/>
    </location>
</feature>
<dbReference type="GO" id="GO:0022857">
    <property type="term" value="F:transmembrane transporter activity"/>
    <property type="evidence" value="ECO:0007669"/>
    <property type="project" value="InterPro"/>
</dbReference>
<dbReference type="PANTHER" id="PTHR23517:SF2">
    <property type="entry name" value="MULTIDRUG RESISTANCE PROTEIN MDTH"/>
    <property type="match status" value="1"/>
</dbReference>
<feature type="transmembrane region" description="Helical" evidence="7">
    <location>
        <begin position="33"/>
        <end position="55"/>
    </location>
</feature>
<organism evidence="8">
    <name type="scientific">Streptomyces sp. SID12501</name>
    <dbReference type="NCBI Taxonomy" id="2706042"/>
    <lineage>
        <taxon>Bacteria</taxon>
        <taxon>Bacillati</taxon>
        <taxon>Actinomycetota</taxon>
        <taxon>Actinomycetes</taxon>
        <taxon>Kitasatosporales</taxon>
        <taxon>Streptomycetaceae</taxon>
        <taxon>Streptomyces</taxon>
    </lineage>
</organism>
<dbReference type="InterPro" id="IPR011701">
    <property type="entry name" value="MFS"/>
</dbReference>
<dbReference type="InterPro" id="IPR050171">
    <property type="entry name" value="MFS_Transporters"/>
</dbReference>
<dbReference type="Gene3D" id="1.20.1250.20">
    <property type="entry name" value="MFS general substrate transporter like domains"/>
    <property type="match status" value="1"/>
</dbReference>
<evidence type="ECO:0000313" key="8">
    <source>
        <dbReference type="EMBL" id="NEC86501.1"/>
    </source>
</evidence>
<feature type="transmembrane region" description="Helical" evidence="7">
    <location>
        <begin position="67"/>
        <end position="88"/>
    </location>
</feature>
<dbReference type="AlphaFoldDB" id="A0A6B3BQ64"/>
<dbReference type="SUPFAM" id="SSF103473">
    <property type="entry name" value="MFS general substrate transporter"/>
    <property type="match status" value="1"/>
</dbReference>
<keyword evidence="3" id="KW-1003">Cell membrane</keyword>
<reference evidence="8" key="1">
    <citation type="submission" date="2020-01" db="EMBL/GenBank/DDBJ databases">
        <title>Insect and environment-associated Actinomycetes.</title>
        <authorList>
            <person name="Currrie C."/>
            <person name="Chevrette M."/>
            <person name="Carlson C."/>
            <person name="Stubbendieck R."/>
            <person name="Wendt-Pienkowski E."/>
        </authorList>
    </citation>
    <scope>NUCLEOTIDE SEQUENCE</scope>
    <source>
        <strain evidence="8">SID12501</strain>
    </source>
</reference>
<dbReference type="PANTHER" id="PTHR23517">
    <property type="entry name" value="RESISTANCE PROTEIN MDTM, PUTATIVE-RELATED-RELATED"/>
    <property type="match status" value="1"/>
</dbReference>
<gene>
    <name evidence="8" type="ORF">G3I71_11890</name>
</gene>
<dbReference type="GO" id="GO:0005886">
    <property type="term" value="C:plasma membrane"/>
    <property type="evidence" value="ECO:0007669"/>
    <property type="project" value="UniProtKB-SubCell"/>
</dbReference>
<dbReference type="InterPro" id="IPR036259">
    <property type="entry name" value="MFS_trans_sf"/>
</dbReference>
<feature type="transmembrane region" description="Helical" evidence="7">
    <location>
        <begin position="298"/>
        <end position="315"/>
    </location>
</feature>
<evidence type="ECO:0000256" key="4">
    <source>
        <dbReference type="ARBA" id="ARBA00022692"/>
    </source>
</evidence>
<evidence type="ECO:0000256" key="3">
    <source>
        <dbReference type="ARBA" id="ARBA00022475"/>
    </source>
</evidence>
<keyword evidence="4 7" id="KW-0812">Transmembrane</keyword>
<comment type="subcellular location">
    <subcellularLocation>
        <location evidence="1">Cell membrane</location>
        <topology evidence="1">Multi-pass membrane protein</topology>
    </subcellularLocation>
</comment>
<evidence type="ECO:0000256" key="2">
    <source>
        <dbReference type="ARBA" id="ARBA00022448"/>
    </source>
</evidence>
<keyword evidence="2" id="KW-0813">Transport</keyword>